<dbReference type="InterPro" id="IPR013078">
    <property type="entry name" value="His_Pase_superF_clade-1"/>
</dbReference>
<keyword evidence="4" id="KW-0312">Gluconeogenesis</keyword>
<dbReference type="InterPro" id="IPR001345">
    <property type="entry name" value="PG/BPGM_mutase_AS"/>
</dbReference>
<feature type="binding site" evidence="4 6">
    <location>
        <begin position="8"/>
        <end position="15"/>
    </location>
    <ligand>
        <name>substrate</name>
    </ligand>
</feature>
<dbReference type="SUPFAM" id="SSF53254">
    <property type="entry name" value="Phosphoglycerate mutase-like"/>
    <property type="match status" value="1"/>
</dbReference>
<feature type="binding site" evidence="4 6">
    <location>
        <begin position="114"/>
        <end position="115"/>
    </location>
    <ligand>
        <name>substrate</name>
    </ligand>
</feature>
<evidence type="ECO:0000256" key="7">
    <source>
        <dbReference type="PIRSR" id="PIRSR613078-3"/>
    </source>
</evidence>
<feature type="active site" description="Tele-phosphohistidine intermediate" evidence="4 5">
    <location>
        <position position="9"/>
    </location>
</feature>
<protein>
    <recommendedName>
        <fullName evidence="4 8">2,3-bisphosphoglycerate-dependent phosphoglycerate mutase</fullName>
        <shortName evidence="4">BPG-dependent PGAM</shortName>
        <shortName evidence="4">PGAM</shortName>
        <shortName evidence="4">Phosphoglyceromutase</shortName>
        <shortName evidence="4">dPGM</shortName>
        <ecNumber evidence="4 8">5.4.2.11</ecNumber>
    </recommendedName>
</protein>
<dbReference type="GO" id="GO:0006096">
    <property type="term" value="P:glycolytic process"/>
    <property type="evidence" value="ECO:0007669"/>
    <property type="project" value="UniProtKB-UniRule"/>
</dbReference>
<feature type="binding site" evidence="4 6">
    <location>
        <begin position="21"/>
        <end position="22"/>
    </location>
    <ligand>
        <name>substrate</name>
    </ligand>
</feature>
<reference evidence="9 10" key="1">
    <citation type="submission" date="2018-09" db="EMBL/GenBank/DDBJ databases">
        <title>Complete genome sequence of Euzebya sp. DY32-46 isolated from seawater of Pacific Ocean.</title>
        <authorList>
            <person name="Xu L."/>
            <person name="Wu Y.-H."/>
            <person name="Xu X.-W."/>
        </authorList>
    </citation>
    <scope>NUCLEOTIDE SEQUENCE [LARGE SCALE GENOMIC DNA]</scope>
    <source>
        <strain evidence="9 10">DY32-46</strain>
    </source>
</reference>
<dbReference type="EC" id="5.4.2.11" evidence="4 8"/>
<feature type="binding site" evidence="4 6">
    <location>
        <begin position="87"/>
        <end position="90"/>
    </location>
    <ligand>
        <name>substrate</name>
    </ligand>
</feature>
<sequence>MSTLILIRHGQSTWNAENRFTGWVNVPLTPQGEAEATAAGERLAAEGLTIDVAYTSELQRAINTGQRVLAAMGQPDLEQIRSWELNERFYGALTGRNKQQTREEFGEEQVHIWRRSYDIPPPAGESLADTGKRTLPFFHDTIVPATREHDVVLVAAHGNSLRAILKELDGISDEDIPSVNIDTGVPYLYEMTDGTPTGKRILEA</sequence>
<dbReference type="InterPro" id="IPR005952">
    <property type="entry name" value="Phosphogly_mut1"/>
</dbReference>
<dbReference type="NCBIfam" id="TIGR01258">
    <property type="entry name" value="pgm_1"/>
    <property type="match status" value="1"/>
</dbReference>
<evidence type="ECO:0000256" key="6">
    <source>
        <dbReference type="PIRSR" id="PIRSR613078-2"/>
    </source>
</evidence>
<dbReference type="Proteomes" id="UP000264006">
    <property type="component" value="Chromosome"/>
</dbReference>
<comment type="catalytic activity">
    <reaction evidence="4 8">
        <text>(2R)-2-phosphoglycerate = (2R)-3-phosphoglycerate</text>
        <dbReference type="Rhea" id="RHEA:15901"/>
        <dbReference type="ChEBI" id="CHEBI:58272"/>
        <dbReference type="ChEBI" id="CHEBI:58289"/>
        <dbReference type="EC" id="5.4.2.11"/>
    </reaction>
</comment>
<dbReference type="AlphaFoldDB" id="A0A346XZP2"/>
<evidence type="ECO:0000256" key="5">
    <source>
        <dbReference type="PIRSR" id="PIRSR613078-1"/>
    </source>
</evidence>
<keyword evidence="10" id="KW-1185">Reference proteome</keyword>
<comment type="similarity">
    <text evidence="1 4">Belongs to the phosphoglycerate mutase family. BPG-dependent PGAM subfamily.</text>
</comment>
<evidence type="ECO:0000313" key="9">
    <source>
        <dbReference type="EMBL" id="AXV07689.1"/>
    </source>
</evidence>
<comment type="function">
    <text evidence="4 8">Catalyzes the interconversion of 2-phosphoglycerate and 3-phosphoglycerate.</text>
</comment>
<evidence type="ECO:0000256" key="3">
    <source>
        <dbReference type="ARBA" id="ARBA00023235"/>
    </source>
</evidence>
<dbReference type="OrthoDB" id="9781415at2"/>
<dbReference type="RefSeq" id="WP_114592144.1">
    <property type="nucleotide sequence ID" value="NZ_CAXIBR010000062.1"/>
</dbReference>
<evidence type="ECO:0000313" key="10">
    <source>
        <dbReference type="Proteomes" id="UP000264006"/>
    </source>
</evidence>
<dbReference type="PANTHER" id="PTHR11931">
    <property type="entry name" value="PHOSPHOGLYCERATE MUTASE"/>
    <property type="match status" value="1"/>
</dbReference>
<keyword evidence="2 4" id="KW-0324">Glycolysis</keyword>
<keyword evidence="3 4" id="KW-0413">Isomerase</keyword>
<feature type="binding site" evidence="4 6">
    <location>
        <begin position="158"/>
        <end position="159"/>
    </location>
    <ligand>
        <name>substrate</name>
    </ligand>
</feature>
<evidence type="ECO:0000256" key="2">
    <source>
        <dbReference type="ARBA" id="ARBA00023152"/>
    </source>
</evidence>
<feature type="site" description="Transition state stabilizer" evidence="4 7">
    <location>
        <position position="157"/>
    </location>
</feature>
<proteinExistence type="inferred from homology"/>
<dbReference type="PIRSF" id="PIRSF000709">
    <property type="entry name" value="6PFK_2-Ptase"/>
    <property type="match status" value="1"/>
</dbReference>
<dbReference type="KEGG" id="euz:DVS28_a3010"/>
<evidence type="ECO:0000256" key="8">
    <source>
        <dbReference type="RuleBase" id="RU004512"/>
    </source>
</evidence>
<organism evidence="9 10">
    <name type="scientific">Euzebya pacifica</name>
    <dbReference type="NCBI Taxonomy" id="1608957"/>
    <lineage>
        <taxon>Bacteria</taxon>
        <taxon>Bacillati</taxon>
        <taxon>Actinomycetota</taxon>
        <taxon>Nitriliruptoria</taxon>
        <taxon>Euzebyales</taxon>
    </lineage>
</organism>
<feature type="binding site" evidence="4 6">
    <location>
        <position position="98"/>
    </location>
    <ligand>
        <name>substrate</name>
    </ligand>
</feature>
<evidence type="ECO:0000256" key="1">
    <source>
        <dbReference type="ARBA" id="ARBA00006717"/>
    </source>
</evidence>
<gene>
    <name evidence="4" type="primary">gpmA</name>
    <name evidence="9" type="ORF">DVS28_a3010</name>
</gene>
<dbReference type="HAMAP" id="MF_01039">
    <property type="entry name" value="PGAM_GpmA"/>
    <property type="match status" value="1"/>
</dbReference>
<dbReference type="Pfam" id="PF00300">
    <property type="entry name" value="His_Phos_1"/>
    <property type="match status" value="1"/>
</dbReference>
<dbReference type="CDD" id="cd07067">
    <property type="entry name" value="HP_PGM_like"/>
    <property type="match status" value="1"/>
</dbReference>
<dbReference type="GO" id="GO:0004619">
    <property type="term" value="F:phosphoglycerate mutase activity"/>
    <property type="evidence" value="ECO:0007669"/>
    <property type="project" value="UniProtKB-UniRule"/>
</dbReference>
<evidence type="ECO:0000256" key="4">
    <source>
        <dbReference type="HAMAP-Rule" id="MF_01039"/>
    </source>
</evidence>
<name>A0A346XZP2_9ACTN</name>
<dbReference type="EMBL" id="CP031165">
    <property type="protein sequence ID" value="AXV07689.1"/>
    <property type="molecule type" value="Genomic_DNA"/>
</dbReference>
<dbReference type="InterPro" id="IPR029033">
    <property type="entry name" value="His_PPase_superfam"/>
</dbReference>
<dbReference type="Gene3D" id="3.40.50.1240">
    <property type="entry name" value="Phosphoglycerate mutase-like"/>
    <property type="match status" value="1"/>
</dbReference>
<dbReference type="PROSITE" id="PS00175">
    <property type="entry name" value="PG_MUTASE"/>
    <property type="match status" value="1"/>
</dbReference>
<feature type="binding site" evidence="4 6">
    <location>
        <position position="60"/>
    </location>
    <ligand>
        <name>substrate</name>
    </ligand>
</feature>
<feature type="active site" description="Proton donor/acceptor" evidence="4 5">
    <location>
        <position position="87"/>
    </location>
</feature>
<accession>A0A346XZP2</accession>
<dbReference type="UniPathway" id="UPA00109">
    <property type="reaction ID" value="UER00186"/>
</dbReference>
<comment type="pathway">
    <text evidence="4 8">Carbohydrate degradation; glycolysis; pyruvate from D-glyceraldehyde 3-phosphate: step 3/5.</text>
</comment>
<dbReference type="GO" id="GO:0006094">
    <property type="term" value="P:gluconeogenesis"/>
    <property type="evidence" value="ECO:0007669"/>
    <property type="project" value="UniProtKB-UniRule"/>
</dbReference>
<dbReference type="SMART" id="SM00855">
    <property type="entry name" value="PGAM"/>
    <property type="match status" value="1"/>
</dbReference>